<keyword evidence="1" id="KW-0282">Flagellum</keyword>
<organism evidence="1 2">
    <name type="scientific">Desulfatitalea alkaliphila</name>
    <dbReference type="NCBI Taxonomy" id="2929485"/>
    <lineage>
        <taxon>Bacteria</taxon>
        <taxon>Pseudomonadati</taxon>
        <taxon>Thermodesulfobacteriota</taxon>
        <taxon>Desulfobacteria</taxon>
        <taxon>Desulfobacterales</taxon>
        <taxon>Desulfosarcinaceae</taxon>
        <taxon>Desulfatitalea</taxon>
    </lineage>
</organism>
<comment type="caution">
    <text evidence="1">The sequence shown here is derived from an EMBL/GenBank/DDBJ whole genome shotgun (WGS) entry which is preliminary data.</text>
</comment>
<dbReference type="NCBIfam" id="NF009435">
    <property type="entry name" value="PRK12794.1"/>
    <property type="match status" value="1"/>
</dbReference>
<dbReference type="InterPro" id="IPR010845">
    <property type="entry name" value="FlaF"/>
</dbReference>
<dbReference type="RefSeq" id="WP_246915010.1">
    <property type="nucleotide sequence ID" value="NZ_JALJRB010000047.1"/>
</dbReference>
<name>A0AA41RE73_9BACT</name>
<reference evidence="1" key="1">
    <citation type="submission" date="2022-04" db="EMBL/GenBank/DDBJ databases">
        <title>Desulfatitalea alkaliphila sp. nov., a novel anaerobic sulfate-reducing bacterium isolated from terrestrial mud volcano, Taman Peninsula, Russia.</title>
        <authorList>
            <person name="Khomyakova M.A."/>
            <person name="Merkel A.Y."/>
            <person name="Slobodkin A.I."/>
        </authorList>
    </citation>
    <scope>NUCLEOTIDE SEQUENCE</scope>
    <source>
        <strain evidence="1">M08but</strain>
    </source>
</reference>
<protein>
    <submittedName>
        <fullName evidence="1">Flagellar biosynthesis regulator FlaF</fullName>
    </submittedName>
</protein>
<evidence type="ECO:0000313" key="1">
    <source>
        <dbReference type="EMBL" id="MCJ8503123.1"/>
    </source>
</evidence>
<keyword evidence="1" id="KW-0969">Cilium</keyword>
<evidence type="ECO:0000313" key="2">
    <source>
        <dbReference type="Proteomes" id="UP001165427"/>
    </source>
</evidence>
<dbReference type="Proteomes" id="UP001165427">
    <property type="component" value="Unassembled WGS sequence"/>
</dbReference>
<dbReference type="EMBL" id="JALJRB010000047">
    <property type="protein sequence ID" value="MCJ8503123.1"/>
    <property type="molecule type" value="Genomic_DNA"/>
</dbReference>
<sequence>MFNNAINAYQTIQNEGLSDRETEARVLTQAARRLIICQREWAQPNLRERLGDALQYNQRIWTIFQTEMLEETNPLPLEIKRNILKLSQMVDRRTMDTLTEPEPEKLDLLIRINENVAAGLRGSVTGPVGQF</sequence>
<accession>A0AA41RE73</accession>
<dbReference type="Pfam" id="PF07309">
    <property type="entry name" value="FlaF"/>
    <property type="match status" value="1"/>
</dbReference>
<gene>
    <name evidence="1" type="primary">flaF</name>
    <name evidence="1" type="ORF">MRX98_21300</name>
</gene>
<keyword evidence="1" id="KW-0966">Cell projection</keyword>
<proteinExistence type="predicted"/>
<keyword evidence="2" id="KW-1185">Reference proteome</keyword>
<dbReference type="AlphaFoldDB" id="A0AA41RE73"/>
<dbReference type="GO" id="GO:0044781">
    <property type="term" value="P:bacterial-type flagellum organization"/>
    <property type="evidence" value="ECO:0007669"/>
    <property type="project" value="InterPro"/>
</dbReference>